<protein>
    <submittedName>
        <fullName evidence="2">Uncharacterized protein</fullName>
    </submittedName>
</protein>
<feature type="compositionally biased region" description="Basic and acidic residues" evidence="1">
    <location>
        <begin position="10"/>
        <end position="20"/>
    </location>
</feature>
<evidence type="ECO:0000313" key="3">
    <source>
        <dbReference type="Proteomes" id="UP001159363"/>
    </source>
</evidence>
<organism evidence="2 3">
    <name type="scientific">Dryococelus australis</name>
    <dbReference type="NCBI Taxonomy" id="614101"/>
    <lineage>
        <taxon>Eukaryota</taxon>
        <taxon>Metazoa</taxon>
        <taxon>Ecdysozoa</taxon>
        <taxon>Arthropoda</taxon>
        <taxon>Hexapoda</taxon>
        <taxon>Insecta</taxon>
        <taxon>Pterygota</taxon>
        <taxon>Neoptera</taxon>
        <taxon>Polyneoptera</taxon>
        <taxon>Phasmatodea</taxon>
        <taxon>Verophasmatodea</taxon>
        <taxon>Anareolatae</taxon>
        <taxon>Phasmatidae</taxon>
        <taxon>Eurycanthinae</taxon>
        <taxon>Dryococelus</taxon>
    </lineage>
</organism>
<dbReference type="Proteomes" id="UP001159363">
    <property type="component" value="Chromosome 13"/>
</dbReference>
<proteinExistence type="predicted"/>
<feature type="region of interest" description="Disordered" evidence="1">
    <location>
        <begin position="1"/>
        <end position="27"/>
    </location>
</feature>
<name>A0ABQ9GAB8_9NEOP</name>
<evidence type="ECO:0000313" key="2">
    <source>
        <dbReference type="EMBL" id="KAJ8869374.1"/>
    </source>
</evidence>
<dbReference type="EMBL" id="JARBHB010000014">
    <property type="protein sequence ID" value="KAJ8869374.1"/>
    <property type="molecule type" value="Genomic_DNA"/>
</dbReference>
<keyword evidence="3" id="KW-1185">Reference proteome</keyword>
<accession>A0ABQ9GAB8</accession>
<gene>
    <name evidence="2" type="ORF">PR048_030950</name>
</gene>
<reference evidence="2 3" key="1">
    <citation type="submission" date="2023-02" db="EMBL/GenBank/DDBJ databases">
        <title>LHISI_Scaffold_Assembly.</title>
        <authorList>
            <person name="Stuart O.P."/>
            <person name="Cleave R."/>
            <person name="Magrath M.J.L."/>
            <person name="Mikheyev A.S."/>
        </authorList>
    </citation>
    <scope>NUCLEOTIDE SEQUENCE [LARGE SCALE GENOMIC DNA]</scope>
    <source>
        <strain evidence="2">Daus_M_001</strain>
        <tissue evidence="2">Leg muscle</tissue>
    </source>
</reference>
<comment type="caution">
    <text evidence="2">The sequence shown here is derived from an EMBL/GenBank/DDBJ whole genome shotgun (WGS) entry which is preliminary data.</text>
</comment>
<evidence type="ECO:0000256" key="1">
    <source>
        <dbReference type="SAM" id="MobiDB-lite"/>
    </source>
</evidence>
<sequence>MQSGHRRRDRQRDDGQRGEEASMLAPSSHAKFTMDAPLDVGYTPQVNYFAGRVVMAELKYSKLTLVTYKYNKLTLVTYKYSKLTLVTYKYSKLTLVTYKYNKLTLVTYKYSKLTLVTYKYNKLTLVTYKYSKLTLVDAAVLRTICKHPRRNNANEALAARTLQPGPLGTKQALSSLVTKQKKLLVCSQPHRREDVAPDAAPSCTNAVSVITSSLRRRVNISQSQVAAVNHAQPSGDGTVSGSALGERVEGRSPLTWNNRIRLPLGSLPDFRTWESCLRTPHVGGFSRGSPVPPPIHSGIDPSSPRFTLIGSQDFDVRGNNSCCSSTLSRKRTPSLPPTLPPYLIPTTAEENIRRADLSRQYRIDE</sequence>